<evidence type="ECO:0000256" key="4">
    <source>
        <dbReference type="RuleBase" id="RU004335"/>
    </source>
</evidence>
<dbReference type="Gene3D" id="3.20.20.80">
    <property type="entry name" value="Glycosidases"/>
    <property type="match status" value="1"/>
</dbReference>
<comment type="caution">
    <text evidence="5">The sequence shown here is derived from an EMBL/GenBank/DDBJ whole genome shotgun (WGS) entry which is preliminary data.</text>
</comment>
<dbReference type="Pfam" id="PF00332">
    <property type="entry name" value="Glyco_hydro_17"/>
    <property type="match status" value="1"/>
</dbReference>
<evidence type="ECO:0000256" key="2">
    <source>
        <dbReference type="ARBA" id="ARBA00022801"/>
    </source>
</evidence>
<gene>
    <name evidence="5" type="ORF">IFM89_011471</name>
</gene>
<dbReference type="GO" id="GO:0005975">
    <property type="term" value="P:carbohydrate metabolic process"/>
    <property type="evidence" value="ECO:0007669"/>
    <property type="project" value="InterPro"/>
</dbReference>
<dbReference type="GO" id="GO:0004553">
    <property type="term" value="F:hydrolase activity, hydrolyzing O-glycosyl compounds"/>
    <property type="evidence" value="ECO:0007669"/>
    <property type="project" value="InterPro"/>
</dbReference>
<dbReference type="AlphaFoldDB" id="A0A835IZN0"/>
<evidence type="ECO:0000313" key="6">
    <source>
        <dbReference type="Proteomes" id="UP000631114"/>
    </source>
</evidence>
<evidence type="ECO:0008006" key="7">
    <source>
        <dbReference type="Google" id="ProtNLM"/>
    </source>
</evidence>
<dbReference type="OrthoDB" id="941679at2759"/>
<keyword evidence="6" id="KW-1185">Reference proteome</keyword>
<keyword evidence="2" id="KW-0378">Hydrolase</keyword>
<dbReference type="PANTHER" id="PTHR32227">
    <property type="entry name" value="GLUCAN ENDO-1,3-BETA-GLUCOSIDASE BG1-RELATED-RELATED"/>
    <property type="match status" value="1"/>
</dbReference>
<sequence>MALDKCQLGDDVRKKEWKLDSLGRVLLQRTKFLVLDEATSSVNTATKVDPILEQKWETLEDERARDDAINTIRSSMPAAMVLGDYVIERNHHYFDSDDEEDDEYDESYEDGLVCRRMSLDTTDFEEGEDESSLGRRRGKVVDSGRQVRSHLIPKHSTCSDGDGIFPIKYALFQPLSSIKQIIVHPNTVFCYSNMFDAMVDAAYYSMVALNFSGIPVVTESGWPWLGGTEPAATIENAEAYNNNLIHRVLNNSGPPSQPSVPVSTYIYELIKNNFWELIKGCVLHCERRCRSKFLGNWFGLGLWAWES</sequence>
<keyword evidence="3" id="KW-0326">Glycosidase</keyword>
<organism evidence="5 6">
    <name type="scientific">Coptis chinensis</name>
    <dbReference type="NCBI Taxonomy" id="261450"/>
    <lineage>
        <taxon>Eukaryota</taxon>
        <taxon>Viridiplantae</taxon>
        <taxon>Streptophyta</taxon>
        <taxon>Embryophyta</taxon>
        <taxon>Tracheophyta</taxon>
        <taxon>Spermatophyta</taxon>
        <taxon>Magnoliopsida</taxon>
        <taxon>Ranunculales</taxon>
        <taxon>Ranunculaceae</taxon>
        <taxon>Coptidoideae</taxon>
        <taxon>Coptis</taxon>
    </lineage>
</organism>
<evidence type="ECO:0000256" key="1">
    <source>
        <dbReference type="ARBA" id="ARBA00008773"/>
    </source>
</evidence>
<comment type="similarity">
    <text evidence="1 4">Belongs to the glycosyl hydrolase 17 family.</text>
</comment>
<proteinExistence type="inferred from homology"/>
<evidence type="ECO:0000256" key="3">
    <source>
        <dbReference type="ARBA" id="ARBA00023295"/>
    </source>
</evidence>
<protein>
    <recommendedName>
        <fullName evidence="7">Glucan endo-1,3-beta-D-glucosidase</fullName>
    </recommendedName>
</protein>
<dbReference type="InterPro" id="IPR044965">
    <property type="entry name" value="Glyco_hydro_17_plant"/>
</dbReference>
<dbReference type="SUPFAM" id="SSF51445">
    <property type="entry name" value="(Trans)glycosidases"/>
    <property type="match status" value="1"/>
</dbReference>
<dbReference type="Proteomes" id="UP000631114">
    <property type="component" value="Unassembled WGS sequence"/>
</dbReference>
<reference evidence="5 6" key="1">
    <citation type="submission" date="2020-10" db="EMBL/GenBank/DDBJ databases">
        <title>The Coptis chinensis genome and diversification of protoberbering-type alkaloids.</title>
        <authorList>
            <person name="Wang B."/>
            <person name="Shu S."/>
            <person name="Song C."/>
            <person name="Liu Y."/>
        </authorList>
    </citation>
    <scope>NUCLEOTIDE SEQUENCE [LARGE SCALE GENOMIC DNA]</scope>
    <source>
        <strain evidence="5">HL-2020</strain>
        <tissue evidence="5">Leaf</tissue>
    </source>
</reference>
<evidence type="ECO:0000313" key="5">
    <source>
        <dbReference type="EMBL" id="KAF9624463.1"/>
    </source>
</evidence>
<name>A0A835IZN0_9MAGN</name>
<dbReference type="InterPro" id="IPR017853">
    <property type="entry name" value="GH"/>
</dbReference>
<accession>A0A835IZN0</accession>
<dbReference type="InterPro" id="IPR000490">
    <property type="entry name" value="Glyco_hydro_17"/>
</dbReference>
<dbReference type="EMBL" id="JADFTS010000001">
    <property type="protein sequence ID" value="KAF9624463.1"/>
    <property type="molecule type" value="Genomic_DNA"/>
</dbReference>